<name>A0A9P8LNN0_9EUKA</name>
<organism evidence="3 4">
    <name type="scientific">Spironucleus salmonicida</name>
    <dbReference type="NCBI Taxonomy" id="348837"/>
    <lineage>
        <taxon>Eukaryota</taxon>
        <taxon>Metamonada</taxon>
        <taxon>Diplomonadida</taxon>
        <taxon>Hexamitidae</taxon>
        <taxon>Hexamitinae</taxon>
        <taxon>Spironucleus</taxon>
    </lineage>
</organism>
<evidence type="ECO:0000313" key="3">
    <source>
        <dbReference type="EMBL" id="KAH0571378.1"/>
    </source>
</evidence>
<feature type="transmembrane region" description="Helical" evidence="1">
    <location>
        <begin position="316"/>
        <end position="339"/>
    </location>
</feature>
<sequence length="412" mass="47587">MLLILGKYINIDMKKDSGWYYAGRFVFSGQSQGNININLTGINTQTQLYFYSDQNVDWPKVYSNKDSCQLMTNPTSFTQSISIPFGQISRQKLRQPEFWYVAIANCNGNIQVKGYIHFEDQYKDTTVPSYDKEFDYSQQFETEIFSILAMSYCAMFSYQMFNFFVNLEPKRHIFQYLVAVCIFCMSIGLIAQLGWDTQYSRTGDSIFLTIISQICVTTGSSLLVSIILLMGQGWLISNEQLQYKWLTIIIIVVQSMANFALMVYNIMMQNYDPVYAYSLDSPIGIIYNICMLGLSLWFMVSCMITRKKEVFPERKALYLSMFIIFSSSLLSSPVGWLFALILPKWFRFIFTLVMIKGIDLVSIIVIIYVTSYRQVQQNFSVNINQNQTEMKAKLAISQQIHKNEGSDDLGGW</sequence>
<comment type="caution">
    <text evidence="3">The sequence shown here is derived from an EMBL/GenBank/DDBJ whole genome shotgun (WGS) entry which is preliminary data.</text>
</comment>
<keyword evidence="1" id="KW-1133">Transmembrane helix</keyword>
<protein>
    <submittedName>
        <fullName evidence="3">Rhodopsin-like GPCR transmembrane domain-containing protein</fullName>
    </submittedName>
</protein>
<evidence type="ECO:0000259" key="2">
    <source>
        <dbReference type="Pfam" id="PF10192"/>
    </source>
</evidence>
<feature type="transmembrane region" description="Helical" evidence="1">
    <location>
        <begin position="243"/>
        <end position="264"/>
    </location>
</feature>
<dbReference type="Pfam" id="PF10192">
    <property type="entry name" value="GPR180-TMEM145_TM"/>
    <property type="match status" value="1"/>
</dbReference>
<dbReference type="InterPro" id="IPR019336">
    <property type="entry name" value="GPR180/TMEM145_TM"/>
</dbReference>
<dbReference type="GO" id="GO:0007186">
    <property type="term" value="P:G protein-coupled receptor signaling pathway"/>
    <property type="evidence" value="ECO:0007669"/>
    <property type="project" value="InterPro"/>
</dbReference>
<evidence type="ECO:0000256" key="1">
    <source>
        <dbReference type="SAM" id="Phobius"/>
    </source>
</evidence>
<feature type="transmembrane region" description="Helical" evidence="1">
    <location>
        <begin position="345"/>
        <end position="369"/>
    </location>
</feature>
<keyword evidence="1" id="KW-0472">Membrane</keyword>
<dbReference type="GeneID" id="94301702"/>
<gene>
    <name evidence="3" type="ORF">SS50377_27679</name>
</gene>
<feature type="transmembrane region" description="Helical" evidence="1">
    <location>
        <begin position="144"/>
        <end position="161"/>
    </location>
</feature>
<reference evidence="3 4" key="1">
    <citation type="journal article" date="2014" name="PLoS Genet.">
        <title>The Genome of Spironucleus salmonicida Highlights a Fish Pathogen Adapted to Fluctuating Environments.</title>
        <authorList>
            <person name="Xu F."/>
            <person name="Jerlstrom-Hultqvist J."/>
            <person name="Einarsson E."/>
            <person name="Astvaldsson A."/>
            <person name="Svard S.G."/>
            <person name="Andersson J.O."/>
        </authorList>
    </citation>
    <scope>NUCLEOTIDE SEQUENCE [LARGE SCALE GENOMIC DNA]</scope>
    <source>
        <strain evidence="3 4">ATCC 50377</strain>
    </source>
</reference>
<dbReference type="PANTHER" id="PTHR23252">
    <property type="entry name" value="INTIMAL THICKNESS RECEPTOR-RELATED"/>
    <property type="match status" value="1"/>
</dbReference>
<feature type="transmembrane region" description="Helical" evidence="1">
    <location>
        <begin position="206"/>
        <end position="231"/>
    </location>
</feature>
<dbReference type="PANTHER" id="PTHR23252:SF29">
    <property type="entry name" value="INTEGRAL MEMBRANE PROTEIN GPR180"/>
    <property type="match status" value="1"/>
</dbReference>
<dbReference type="Proteomes" id="UP000018208">
    <property type="component" value="Unassembled WGS sequence"/>
</dbReference>
<dbReference type="InterPro" id="IPR047831">
    <property type="entry name" value="GPR180/TMEM145"/>
</dbReference>
<keyword evidence="1" id="KW-0812">Transmembrane</keyword>
<feature type="domain" description="GPR180/TMEM145 transmembrane" evidence="2">
    <location>
        <begin position="152"/>
        <end position="366"/>
    </location>
</feature>
<keyword evidence="4" id="KW-1185">Reference proteome</keyword>
<feature type="transmembrane region" description="Helical" evidence="1">
    <location>
        <begin position="173"/>
        <end position="194"/>
    </location>
</feature>
<dbReference type="AlphaFoldDB" id="A0A9P8LNN0"/>
<dbReference type="RefSeq" id="XP_067762151.1">
    <property type="nucleotide sequence ID" value="XM_067911464.1"/>
</dbReference>
<evidence type="ECO:0000313" key="4">
    <source>
        <dbReference type="Proteomes" id="UP000018208"/>
    </source>
</evidence>
<dbReference type="KEGG" id="ssao:94301702"/>
<feature type="transmembrane region" description="Helical" evidence="1">
    <location>
        <begin position="284"/>
        <end position="304"/>
    </location>
</feature>
<accession>A0A9P8LNN0</accession>
<proteinExistence type="predicted"/>
<dbReference type="GO" id="GO:0019236">
    <property type="term" value="P:response to pheromone"/>
    <property type="evidence" value="ECO:0007669"/>
    <property type="project" value="InterPro"/>
</dbReference>
<dbReference type="EMBL" id="AUWU02000007">
    <property type="protein sequence ID" value="KAH0571378.1"/>
    <property type="molecule type" value="Genomic_DNA"/>
</dbReference>